<reference evidence="2 3" key="1">
    <citation type="submission" date="2017-08" db="EMBL/GenBank/DDBJ databases">
        <title>Genomic and metabolic characterisation of spoilage-associated Pseudomonas species.</title>
        <authorList>
            <person name="Stanborough T."/>
            <person name="Fegan N."/>
            <person name="Powell S.M."/>
            <person name="Singh T."/>
            <person name="Tamplin M.L."/>
            <person name="Chandry P.S."/>
        </authorList>
    </citation>
    <scope>NUCLEOTIDE SEQUENCE [LARGE SCALE GENOMIC DNA]</scope>
    <source>
        <strain evidence="2 3">F1820</strain>
    </source>
</reference>
<proteinExistence type="predicted"/>
<dbReference type="InterPro" id="IPR021747">
    <property type="entry name" value="DUF3313"/>
</dbReference>
<dbReference type="RefSeq" id="WP_095028214.1">
    <property type="nucleotide sequence ID" value="NZ_NQKL01000003.1"/>
</dbReference>
<evidence type="ECO:0000256" key="1">
    <source>
        <dbReference type="SAM" id="SignalP"/>
    </source>
</evidence>
<gene>
    <name evidence="2" type="ORF">CJF43_04955</name>
</gene>
<dbReference type="Pfam" id="PF11769">
    <property type="entry name" value="DUF3313"/>
    <property type="match status" value="1"/>
</dbReference>
<feature type="signal peptide" evidence="1">
    <location>
        <begin position="1"/>
        <end position="21"/>
    </location>
</feature>
<dbReference type="Proteomes" id="UP000216113">
    <property type="component" value="Unassembled WGS sequence"/>
</dbReference>
<comment type="caution">
    <text evidence="2">The sequence shown here is derived from an EMBL/GenBank/DDBJ whole genome shotgun (WGS) entry which is preliminary data.</text>
</comment>
<evidence type="ECO:0000313" key="3">
    <source>
        <dbReference type="Proteomes" id="UP000216113"/>
    </source>
</evidence>
<name>A0A266LY28_PSEFR</name>
<protein>
    <submittedName>
        <fullName evidence="2">DUF3313 domain-containing protein</fullName>
    </submittedName>
</protein>
<organism evidence="2 3">
    <name type="scientific">Pseudomonas fragi</name>
    <dbReference type="NCBI Taxonomy" id="296"/>
    <lineage>
        <taxon>Bacteria</taxon>
        <taxon>Pseudomonadati</taxon>
        <taxon>Pseudomonadota</taxon>
        <taxon>Gammaproteobacteria</taxon>
        <taxon>Pseudomonadales</taxon>
        <taxon>Pseudomonadaceae</taxon>
        <taxon>Pseudomonas</taxon>
    </lineage>
</organism>
<keyword evidence="1" id="KW-0732">Signal</keyword>
<feature type="chain" id="PRO_5012130785" evidence="1">
    <location>
        <begin position="22"/>
        <end position="222"/>
    </location>
</feature>
<evidence type="ECO:0000313" key="2">
    <source>
        <dbReference type="EMBL" id="OZY42939.1"/>
    </source>
</evidence>
<sequence length="222" mass="23997">MRTSLSLPLSAALSILLTACASKTIPPEDYSGFLSDYSHLTQKQLPSGQAVLSWVSPELDISHYSGVYIEPSKFYPWVLPTGRGPQSTLSAVTGYYDAALKRELSKVMTVVAAPGPGTLIVKPAIVSLSASTQSLRFYEYLPVTLLAAGVSTAAGVRDQDSEISTEIAVIDAADQQVVAQVVRKGAGLTLENDKQVMTLDDFKLVLDSWALDMRREYLSSRH</sequence>
<dbReference type="AlphaFoldDB" id="A0A266LY28"/>
<dbReference type="EMBL" id="NQKL01000003">
    <property type="protein sequence ID" value="OZY42939.1"/>
    <property type="molecule type" value="Genomic_DNA"/>
</dbReference>
<dbReference type="PROSITE" id="PS51257">
    <property type="entry name" value="PROKAR_LIPOPROTEIN"/>
    <property type="match status" value="1"/>
</dbReference>
<accession>A0A266LY28</accession>